<gene>
    <name evidence="6" type="primary">ypeB</name>
    <name evidence="6" type="ORF">F9B85_00100</name>
</gene>
<protein>
    <submittedName>
        <fullName evidence="6">Germination protein YpeB</fullName>
    </submittedName>
</protein>
<dbReference type="Pfam" id="PF20769">
    <property type="entry name" value="YPEB_N"/>
    <property type="match status" value="1"/>
</dbReference>
<reference evidence="6 7" key="1">
    <citation type="submission" date="2019-10" db="EMBL/GenBank/DDBJ databases">
        <title>Whole-genome sequence of the extremophile Heliorestis acidaminivorans DSM 24790.</title>
        <authorList>
            <person name="Kyndt J.A."/>
            <person name="Meyer T.E."/>
        </authorList>
    </citation>
    <scope>NUCLEOTIDE SEQUENCE [LARGE SCALE GENOMIC DNA]</scope>
    <source>
        <strain evidence="6 7">DSM 24790</strain>
    </source>
</reference>
<name>A0A6I0F3P0_9FIRM</name>
<keyword evidence="2" id="KW-0472">Membrane</keyword>
<dbReference type="InterPro" id="IPR014239">
    <property type="entry name" value="YpeB_PepSY1-2"/>
</dbReference>
<comment type="caution">
    <text evidence="6">The sequence shown here is derived from an EMBL/GenBank/DDBJ whole genome shotgun (WGS) entry which is preliminary data.</text>
</comment>
<feature type="domain" description="Sporulation protein YpeB N-terminal" evidence="5">
    <location>
        <begin position="62"/>
        <end position="197"/>
    </location>
</feature>
<organism evidence="6 7">
    <name type="scientific">Heliorestis acidaminivorans</name>
    <dbReference type="NCBI Taxonomy" id="553427"/>
    <lineage>
        <taxon>Bacteria</taxon>
        <taxon>Bacillati</taxon>
        <taxon>Bacillota</taxon>
        <taxon>Clostridia</taxon>
        <taxon>Eubacteriales</taxon>
        <taxon>Heliobacteriaceae</taxon>
        <taxon>Heliorestis</taxon>
    </lineage>
</organism>
<feature type="transmembrane region" description="Helical" evidence="2">
    <location>
        <begin position="37"/>
        <end position="56"/>
    </location>
</feature>
<accession>A0A6I0F3P0</accession>
<evidence type="ECO:0000259" key="5">
    <source>
        <dbReference type="Pfam" id="PF20769"/>
    </source>
</evidence>
<evidence type="ECO:0000313" key="7">
    <source>
        <dbReference type="Proteomes" id="UP000468766"/>
    </source>
</evidence>
<dbReference type="GO" id="GO:0009847">
    <property type="term" value="P:spore germination"/>
    <property type="evidence" value="ECO:0007669"/>
    <property type="project" value="InterPro"/>
</dbReference>
<feature type="region of interest" description="Disordered" evidence="1">
    <location>
        <begin position="1"/>
        <end position="28"/>
    </location>
</feature>
<evidence type="ECO:0000313" key="6">
    <source>
        <dbReference type="EMBL" id="KAB2954143.1"/>
    </source>
</evidence>
<dbReference type="Pfam" id="PF03413">
    <property type="entry name" value="PepSY"/>
    <property type="match status" value="1"/>
</dbReference>
<feature type="domain" description="PepSY" evidence="3">
    <location>
        <begin position="439"/>
        <end position="495"/>
    </location>
</feature>
<dbReference type="Proteomes" id="UP000468766">
    <property type="component" value="Unassembled WGS sequence"/>
</dbReference>
<evidence type="ECO:0000256" key="2">
    <source>
        <dbReference type="SAM" id="Phobius"/>
    </source>
</evidence>
<evidence type="ECO:0000259" key="3">
    <source>
        <dbReference type="Pfam" id="PF03413"/>
    </source>
</evidence>
<sequence>MVLSDLHDSKDFSDHDREEKRELKKEESSLRKARNSVAFLAGILAITTIGLGLATYNQYTENRFYRMSTENHYQRAFMDLTGHVENMELEMSRVLVSNSPNQAVLGLTDVWRESSQAATDLGQLPMSTLLLSRTNEFVNQTGDYCLTLAQEKVDQNNALTSDEIRQLSELHRQTVFLRDELRKMSEQIHAGQLAWVDMERESRRQEMQQGQRPQNALSSLWNRVIPTEAGQGPEAQAPPIFANFQFVEEELQKFSPVDYDGQYSSTIKVEPRGLGTGQITQEQALQIAQAFLGPEALQGHTLHVLGEGKANIDAYSIAASPENDPERIAINLDISKQGGHVIWMLSDRSVGNATITRDQAGRVAQEYMDGLGIRNLEVESAEEYTNLAVVTLVPRDENISLYPDKIKVRVAMDNSEVVGYDATAYLTFHHDRNLPEPQLSLDEARQRVSNNVEITGSKLALIAKDNYSEELCWEFRAVRGNQEFLIYINAQNGKEEQIYRVINTEAGKFIF</sequence>
<dbReference type="AlphaFoldDB" id="A0A6I0F3P0"/>
<evidence type="ECO:0000259" key="4">
    <source>
        <dbReference type="Pfam" id="PF14620"/>
    </source>
</evidence>
<dbReference type="EMBL" id="WBXO01000001">
    <property type="protein sequence ID" value="KAB2954143.1"/>
    <property type="molecule type" value="Genomic_DNA"/>
</dbReference>
<dbReference type="OrthoDB" id="2372097at2"/>
<keyword evidence="7" id="KW-1185">Reference proteome</keyword>
<evidence type="ECO:0000256" key="1">
    <source>
        <dbReference type="SAM" id="MobiDB-lite"/>
    </source>
</evidence>
<dbReference type="InterPro" id="IPR048402">
    <property type="entry name" value="YpeB_N"/>
</dbReference>
<dbReference type="Pfam" id="PF14620">
    <property type="entry name" value="YPEB_PepSY1-2"/>
    <property type="match status" value="1"/>
</dbReference>
<proteinExistence type="predicted"/>
<dbReference type="NCBIfam" id="TIGR02889">
    <property type="entry name" value="spore_YpeB"/>
    <property type="match status" value="1"/>
</dbReference>
<dbReference type="InterPro" id="IPR025711">
    <property type="entry name" value="PepSY"/>
</dbReference>
<keyword evidence="2" id="KW-1133">Transmembrane helix</keyword>
<feature type="domain" description="Sporulation protein YpeB PepSY1 and PepSY2" evidence="4">
    <location>
        <begin position="242"/>
        <end position="435"/>
    </location>
</feature>
<keyword evidence="2" id="KW-0812">Transmembrane</keyword>